<feature type="region of interest" description="Disordered" evidence="2">
    <location>
        <begin position="1"/>
        <end position="36"/>
    </location>
</feature>
<dbReference type="InterPro" id="IPR037395">
    <property type="entry name" value="GSKIP"/>
</dbReference>
<dbReference type="GO" id="GO:0005737">
    <property type="term" value="C:cytoplasm"/>
    <property type="evidence" value="ECO:0007669"/>
    <property type="project" value="TreeGrafter"/>
</dbReference>
<dbReference type="OMA" id="HISERMK"/>
<dbReference type="PANTHER" id="PTHR12490:SF4">
    <property type="entry name" value="GSK3B-INTERACTING PROTEIN"/>
    <property type="match status" value="1"/>
</dbReference>
<reference evidence="4 5" key="1">
    <citation type="journal article" date="2015" name="Nat. Commun.">
        <title>Lucilia cuprina genome unlocks parasitic fly biology to underpin future interventions.</title>
        <authorList>
            <person name="Anstead C.A."/>
            <person name="Korhonen P.K."/>
            <person name="Young N.D."/>
            <person name="Hall R.S."/>
            <person name="Jex A.R."/>
            <person name="Murali S.C."/>
            <person name="Hughes D.S."/>
            <person name="Lee S.F."/>
            <person name="Perry T."/>
            <person name="Stroehlein A.J."/>
            <person name="Ansell B.R."/>
            <person name="Breugelmans B."/>
            <person name="Hofmann A."/>
            <person name="Qu J."/>
            <person name="Dugan S."/>
            <person name="Lee S.L."/>
            <person name="Chao H."/>
            <person name="Dinh H."/>
            <person name="Han Y."/>
            <person name="Doddapaneni H.V."/>
            <person name="Worley K.C."/>
            <person name="Muzny D.M."/>
            <person name="Ioannidis P."/>
            <person name="Waterhouse R.M."/>
            <person name="Zdobnov E.M."/>
            <person name="James P.J."/>
            <person name="Bagnall N.H."/>
            <person name="Kotze A.C."/>
            <person name="Gibbs R.A."/>
            <person name="Richards S."/>
            <person name="Batterham P."/>
            <person name="Gasser R.B."/>
        </authorList>
    </citation>
    <scope>NUCLEOTIDE SEQUENCE [LARGE SCALE GENOMIC DNA]</scope>
    <source>
        <strain evidence="4 5">LS</strain>
        <tissue evidence="4">Full body</tissue>
    </source>
</reference>
<evidence type="ECO:0000256" key="1">
    <source>
        <dbReference type="ARBA" id="ARBA00009571"/>
    </source>
</evidence>
<dbReference type="OrthoDB" id="5804279at2759"/>
<dbReference type="GO" id="GO:0019207">
    <property type="term" value="F:kinase regulator activity"/>
    <property type="evidence" value="ECO:0007669"/>
    <property type="project" value="TreeGrafter"/>
</dbReference>
<dbReference type="InterPro" id="IPR023231">
    <property type="entry name" value="GSKIP_dom_sf"/>
</dbReference>
<evidence type="ECO:0000313" key="5">
    <source>
        <dbReference type="Proteomes" id="UP000037069"/>
    </source>
</evidence>
<dbReference type="STRING" id="7375.A0A0L0CJT0"/>
<dbReference type="SUPFAM" id="SSF103107">
    <property type="entry name" value="Hypothetical protein c14orf129, hspc210"/>
    <property type="match status" value="1"/>
</dbReference>
<comment type="caution">
    <text evidence="4">The sequence shown here is derived from an EMBL/GenBank/DDBJ whole genome shotgun (WGS) entry which is preliminary data.</text>
</comment>
<dbReference type="PANTHER" id="PTHR12490">
    <property type="entry name" value="GSK3B-INTERACTING PROTEIN"/>
    <property type="match status" value="1"/>
</dbReference>
<evidence type="ECO:0000259" key="3">
    <source>
        <dbReference type="Pfam" id="PF05303"/>
    </source>
</evidence>
<feature type="compositionally biased region" description="Acidic residues" evidence="2">
    <location>
        <begin position="157"/>
        <end position="172"/>
    </location>
</feature>
<dbReference type="AlphaFoldDB" id="A0A0L0CJT0"/>
<name>A0A0L0CJT0_LUCCU</name>
<proteinExistence type="inferred from homology"/>
<dbReference type="Proteomes" id="UP000037069">
    <property type="component" value="Unassembled WGS sequence"/>
</dbReference>
<dbReference type="InterPro" id="IPR007967">
    <property type="entry name" value="GSKIP_dom"/>
</dbReference>
<evidence type="ECO:0000313" key="4">
    <source>
        <dbReference type="EMBL" id="KNC32663.1"/>
    </source>
</evidence>
<dbReference type="GO" id="GO:0051018">
    <property type="term" value="F:protein kinase A binding"/>
    <property type="evidence" value="ECO:0007669"/>
    <property type="project" value="TreeGrafter"/>
</dbReference>
<organism evidence="4 5">
    <name type="scientific">Lucilia cuprina</name>
    <name type="common">Green bottle fly</name>
    <name type="synonym">Australian sheep blowfly</name>
    <dbReference type="NCBI Taxonomy" id="7375"/>
    <lineage>
        <taxon>Eukaryota</taxon>
        <taxon>Metazoa</taxon>
        <taxon>Ecdysozoa</taxon>
        <taxon>Arthropoda</taxon>
        <taxon>Hexapoda</taxon>
        <taxon>Insecta</taxon>
        <taxon>Pterygota</taxon>
        <taxon>Neoptera</taxon>
        <taxon>Endopterygota</taxon>
        <taxon>Diptera</taxon>
        <taxon>Brachycera</taxon>
        <taxon>Muscomorpha</taxon>
        <taxon>Oestroidea</taxon>
        <taxon>Calliphoridae</taxon>
        <taxon>Luciliinae</taxon>
        <taxon>Lucilia</taxon>
    </lineage>
</organism>
<gene>
    <name evidence="4" type="ORF">FF38_13181</name>
</gene>
<keyword evidence="5" id="KW-1185">Reference proteome</keyword>
<sequence>MNSETTANPTPAAAENLNTPSNTCPSTSNTQQNDSDNGEQIINWVEEASAIIKDVRTHVAEIDISKTLPSNESHIYLNIRTFEGAAYCVHVSSLGFRIVSELYDTIDSDKAEIDEEEEVFETPYALLDKISPRYVESFGNQLCKQLLQLQQMRTEFNEEDEEGLEEEDEEEDHQQNNTKTLV</sequence>
<feature type="domain" description="GSKIP" evidence="3">
    <location>
        <begin position="46"/>
        <end position="149"/>
    </location>
</feature>
<dbReference type="Gene3D" id="3.30.2280.10">
    <property type="entry name" value="Hypothetical protein (hspc210)"/>
    <property type="match status" value="1"/>
</dbReference>
<feature type="region of interest" description="Disordered" evidence="2">
    <location>
        <begin position="154"/>
        <end position="182"/>
    </location>
</feature>
<evidence type="ECO:0000256" key="2">
    <source>
        <dbReference type="SAM" id="MobiDB-lite"/>
    </source>
</evidence>
<protein>
    <recommendedName>
        <fullName evidence="3">GSKIP domain-containing protein</fullName>
    </recommendedName>
</protein>
<comment type="similarity">
    <text evidence="1">Belongs to the GSKIP family.</text>
</comment>
<dbReference type="GO" id="GO:0060828">
    <property type="term" value="P:regulation of canonical Wnt signaling pathway"/>
    <property type="evidence" value="ECO:0007669"/>
    <property type="project" value="InterPro"/>
</dbReference>
<dbReference type="Pfam" id="PF05303">
    <property type="entry name" value="GSKIP_dom"/>
    <property type="match status" value="1"/>
</dbReference>
<accession>A0A0L0CJT0</accession>
<feature type="compositionally biased region" description="Low complexity" evidence="2">
    <location>
        <begin position="1"/>
        <end position="33"/>
    </location>
</feature>
<dbReference type="EMBL" id="JRES01000296">
    <property type="protein sequence ID" value="KNC32663.1"/>
    <property type="molecule type" value="Genomic_DNA"/>
</dbReference>